<dbReference type="InterPro" id="IPR021309">
    <property type="entry name" value="YgaP-like_TM"/>
</dbReference>
<feature type="domain" description="Inner membrane protein YgaP-like transmembrane" evidence="2">
    <location>
        <begin position="2"/>
        <end position="63"/>
    </location>
</feature>
<proteinExistence type="predicted"/>
<organism evidence="3 4">
    <name type="scientific">Candidatus Desulfobacillus denitrificans</name>
    <dbReference type="NCBI Taxonomy" id="2608985"/>
    <lineage>
        <taxon>Bacteria</taxon>
        <taxon>Pseudomonadati</taxon>
        <taxon>Pseudomonadota</taxon>
        <taxon>Betaproteobacteria</taxon>
        <taxon>Candidatus Desulfobacillus</taxon>
    </lineage>
</organism>
<keyword evidence="1" id="KW-0812">Transmembrane</keyword>
<name>A0A809QXB6_9PROT</name>
<keyword evidence="1" id="KW-1133">Transmembrane helix</keyword>
<reference evidence="3" key="1">
    <citation type="journal article" name="DNA Res.">
        <title>The physiological potential of anammox bacteria as revealed by their core genome structure.</title>
        <authorList>
            <person name="Okubo T."/>
            <person name="Toyoda A."/>
            <person name="Fukuhara K."/>
            <person name="Uchiyama I."/>
            <person name="Harigaya Y."/>
            <person name="Kuroiwa M."/>
            <person name="Suzuki T."/>
            <person name="Murakami Y."/>
            <person name="Suwa Y."/>
            <person name="Takami H."/>
        </authorList>
    </citation>
    <scope>NUCLEOTIDE SEQUENCE</scope>
    <source>
        <strain evidence="3">317325-3</strain>
    </source>
</reference>
<dbReference type="EMBL" id="AP021857">
    <property type="protein sequence ID" value="BBO20070.1"/>
    <property type="molecule type" value="Genomic_DNA"/>
</dbReference>
<feature type="transmembrane region" description="Helical" evidence="1">
    <location>
        <begin position="34"/>
        <end position="51"/>
    </location>
</feature>
<sequence>MTVNQYIRIFAGTFILISLGLAHANGQADLSQLSWLWFTAFVGANLFQSGFSKFCPLETILIKLGVAKPSIGGSCA</sequence>
<dbReference type="Proteomes" id="UP000662914">
    <property type="component" value="Chromosome"/>
</dbReference>
<evidence type="ECO:0000256" key="1">
    <source>
        <dbReference type="SAM" id="Phobius"/>
    </source>
</evidence>
<dbReference type="Gene3D" id="6.10.140.1340">
    <property type="match status" value="1"/>
</dbReference>
<evidence type="ECO:0000313" key="4">
    <source>
        <dbReference type="Proteomes" id="UP000662914"/>
    </source>
</evidence>
<dbReference type="Pfam" id="PF11127">
    <property type="entry name" value="YgaP-like_TM"/>
    <property type="match status" value="1"/>
</dbReference>
<evidence type="ECO:0000313" key="3">
    <source>
        <dbReference type="EMBL" id="BBO20070.1"/>
    </source>
</evidence>
<evidence type="ECO:0000259" key="2">
    <source>
        <dbReference type="Pfam" id="PF11127"/>
    </source>
</evidence>
<dbReference type="KEGG" id="ddz:DSYM_07690"/>
<dbReference type="AlphaFoldDB" id="A0A809QXB6"/>
<gene>
    <name evidence="3" type="ORF">DSYM_07690</name>
</gene>
<protein>
    <submittedName>
        <fullName evidence="3">Rhodanese</fullName>
    </submittedName>
</protein>
<accession>A0A809QXB6</accession>
<keyword evidence="1" id="KW-0472">Membrane</keyword>